<evidence type="ECO:0000256" key="3">
    <source>
        <dbReference type="ARBA" id="ARBA00022989"/>
    </source>
</evidence>
<evidence type="ECO:0000256" key="1">
    <source>
        <dbReference type="ARBA" id="ARBA00004370"/>
    </source>
</evidence>
<dbReference type="InterPro" id="IPR052954">
    <property type="entry name" value="GPCR-Ligand_Int"/>
</dbReference>
<protein>
    <recommendedName>
        <fullName evidence="6">G-protein coupled receptors family 1 profile domain-containing protein</fullName>
    </recommendedName>
</protein>
<accession>A0AAE1A6L3</accession>
<dbReference type="GO" id="GO:0008528">
    <property type="term" value="F:G protein-coupled peptide receptor activity"/>
    <property type="evidence" value="ECO:0007669"/>
    <property type="project" value="InterPro"/>
</dbReference>
<dbReference type="InterPro" id="IPR019427">
    <property type="entry name" value="7TM_GPCR_serpentine_rcpt_Srw"/>
</dbReference>
<name>A0AAE1A6L3_9GAST</name>
<dbReference type="PANTHER" id="PTHR46641">
    <property type="entry name" value="FMRFAMIDE RECEPTOR-RELATED"/>
    <property type="match status" value="1"/>
</dbReference>
<dbReference type="InterPro" id="IPR017452">
    <property type="entry name" value="GPCR_Rhodpsn_7TM"/>
</dbReference>
<dbReference type="Pfam" id="PF10324">
    <property type="entry name" value="7TM_GPCR_Srw"/>
    <property type="match status" value="1"/>
</dbReference>
<dbReference type="PRINTS" id="PR00237">
    <property type="entry name" value="GPCRRHODOPSN"/>
</dbReference>
<feature type="transmembrane region" description="Helical" evidence="5">
    <location>
        <begin position="277"/>
        <end position="300"/>
    </location>
</feature>
<dbReference type="AlphaFoldDB" id="A0AAE1A6L3"/>
<comment type="caution">
    <text evidence="7">The sequence shown here is derived from an EMBL/GenBank/DDBJ whole genome shotgun (WGS) entry which is preliminary data.</text>
</comment>
<organism evidence="7 8">
    <name type="scientific">Elysia crispata</name>
    <name type="common">lettuce slug</name>
    <dbReference type="NCBI Taxonomy" id="231223"/>
    <lineage>
        <taxon>Eukaryota</taxon>
        <taxon>Metazoa</taxon>
        <taxon>Spiralia</taxon>
        <taxon>Lophotrochozoa</taxon>
        <taxon>Mollusca</taxon>
        <taxon>Gastropoda</taxon>
        <taxon>Heterobranchia</taxon>
        <taxon>Euthyneura</taxon>
        <taxon>Panpulmonata</taxon>
        <taxon>Sacoglossa</taxon>
        <taxon>Placobranchoidea</taxon>
        <taxon>Plakobranchidae</taxon>
        <taxon>Elysia</taxon>
    </lineage>
</organism>
<evidence type="ECO:0000256" key="4">
    <source>
        <dbReference type="ARBA" id="ARBA00023136"/>
    </source>
</evidence>
<dbReference type="Proteomes" id="UP001283361">
    <property type="component" value="Unassembled WGS sequence"/>
</dbReference>
<dbReference type="EMBL" id="JAWDGP010002624">
    <property type="protein sequence ID" value="KAK3781436.1"/>
    <property type="molecule type" value="Genomic_DNA"/>
</dbReference>
<feature type="domain" description="G-protein coupled receptors family 1 profile" evidence="6">
    <location>
        <begin position="58"/>
        <end position="340"/>
    </location>
</feature>
<keyword evidence="2 5" id="KW-0812">Transmembrane</keyword>
<dbReference type="Gene3D" id="1.20.1070.10">
    <property type="entry name" value="Rhodopsin 7-helix transmembrane proteins"/>
    <property type="match status" value="1"/>
</dbReference>
<dbReference type="PANTHER" id="PTHR46641:SF8">
    <property type="entry name" value="G-PROTEIN COUPLED RECEPTORS FAMILY 1 PROFILE DOMAIN-CONTAINING PROTEIN"/>
    <property type="match status" value="1"/>
</dbReference>
<keyword evidence="4 5" id="KW-0472">Membrane</keyword>
<dbReference type="PROSITE" id="PS50262">
    <property type="entry name" value="G_PROTEIN_RECEP_F1_2"/>
    <property type="match status" value="1"/>
</dbReference>
<evidence type="ECO:0000256" key="2">
    <source>
        <dbReference type="ARBA" id="ARBA00022692"/>
    </source>
</evidence>
<evidence type="ECO:0000313" key="7">
    <source>
        <dbReference type="EMBL" id="KAK3781436.1"/>
    </source>
</evidence>
<feature type="transmembrane region" description="Helical" evidence="5">
    <location>
        <begin position="223"/>
        <end position="244"/>
    </location>
</feature>
<dbReference type="InterPro" id="IPR000276">
    <property type="entry name" value="GPCR_Rhodpsn"/>
</dbReference>
<comment type="subcellular location">
    <subcellularLocation>
        <location evidence="1">Membrane</location>
    </subcellularLocation>
</comment>
<reference evidence="7" key="1">
    <citation type="journal article" date="2023" name="G3 (Bethesda)">
        <title>A reference genome for the long-term kleptoplast-retaining sea slug Elysia crispata morphotype clarki.</title>
        <authorList>
            <person name="Eastman K.E."/>
            <person name="Pendleton A.L."/>
            <person name="Shaikh M.A."/>
            <person name="Suttiyut T."/>
            <person name="Ogas R."/>
            <person name="Tomko P."/>
            <person name="Gavelis G."/>
            <person name="Widhalm J.R."/>
            <person name="Wisecaver J.H."/>
        </authorList>
    </citation>
    <scope>NUCLEOTIDE SEQUENCE</scope>
    <source>
        <strain evidence="7">ECLA1</strain>
    </source>
</reference>
<evidence type="ECO:0000313" key="8">
    <source>
        <dbReference type="Proteomes" id="UP001283361"/>
    </source>
</evidence>
<keyword evidence="8" id="KW-1185">Reference proteome</keyword>
<evidence type="ECO:0000256" key="5">
    <source>
        <dbReference type="SAM" id="Phobius"/>
    </source>
</evidence>
<dbReference type="GO" id="GO:0016020">
    <property type="term" value="C:membrane"/>
    <property type="evidence" value="ECO:0007669"/>
    <property type="project" value="UniProtKB-SubCell"/>
</dbReference>
<evidence type="ECO:0000259" key="6">
    <source>
        <dbReference type="PROSITE" id="PS50262"/>
    </source>
</evidence>
<feature type="transmembrane region" description="Helical" evidence="5">
    <location>
        <begin position="163"/>
        <end position="188"/>
    </location>
</feature>
<keyword evidence="3 5" id="KW-1133">Transmembrane helix</keyword>
<feature type="transmembrane region" description="Helical" evidence="5">
    <location>
        <begin position="320"/>
        <end position="341"/>
    </location>
</feature>
<dbReference type="SUPFAM" id="SSF81321">
    <property type="entry name" value="Family A G protein-coupled receptor-like"/>
    <property type="match status" value="1"/>
</dbReference>
<feature type="transmembrane region" description="Helical" evidence="5">
    <location>
        <begin position="79"/>
        <end position="104"/>
    </location>
</feature>
<feature type="transmembrane region" description="Helical" evidence="5">
    <location>
        <begin position="44"/>
        <end position="67"/>
    </location>
</feature>
<proteinExistence type="predicted"/>
<sequence length="361" mass="40877">MTPFSTKGETTDQNRLLFQLLNDTTILSNYDIPGRVFSILMESISYGMIVVAFFGMTGNIFIIITYVKMGFSEPINISYCALCVSDILCIIAFSWNALCFIPAFTDLDLPFIPSEIVIVTGGSAGEIFSETSAWITTFISLERCLCVVFPLKVKDIVRPRRTVFIVVTIFALTILPLASITFYMYVFYSRFDTKTNRTLIGVRFRKSSLADTIFYIHSFFKMVFMNITPLVIVFVCSLSMAVHLNRSAAWRLNQSGSISLNAKDNKAMRKYLKDTRVAKTVLAIATCFMVLESFGALKLLASATLLEFRPMGAYSRYFKVISRLAFLFSLINSSVNFIIYYKMGKKFRHTVKHMLLSNGQQ</sequence>
<gene>
    <name evidence="7" type="ORF">RRG08_019062</name>
</gene>